<comment type="cofactor">
    <cofactor evidence="6">
        <name>[2Fe-2S] cluster</name>
        <dbReference type="ChEBI" id="CHEBI:190135"/>
    </cofactor>
</comment>
<dbReference type="InterPro" id="IPR036922">
    <property type="entry name" value="Rieske_2Fe-2S_sf"/>
</dbReference>
<dbReference type="GO" id="GO:0046872">
    <property type="term" value="F:metal ion binding"/>
    <property type="evidence" value="ECO:0007669"/>
    <property type="project" value="UniProtKB-KW"/>
</dbReference>
<evidence type="ECO:0000256" key="3">
    <source>
        <dbReference type="ARBA" id="ARBA00023004"/>
    </source>
</evidence>
<keyword evidence="4" id="KW-0411">Iron-sulfur</keyword>
<dbReference type="GO" id="GO:0004497">
    <property type="term" value="F:monooxygenase activity"/>
    <property type="evidence" value="ECO:0007669"/>
    <property type="project" value="UniProtKB-ARBA"/>
</dbReference>
<keyword evidence="9" id="KW-1185">Reference proteome</keyword>
<keyword evidence="2" id="KW-0479">Metal-binding</keyword>
<dbReference type="PRINTS" id="PR00162">
    <property type="entry name" value="RIESKE"/>
</dbReference>
<evidence type="ECO:0000256" key="1">
    <source>
        <dbReference type="ARBA" id="ARBA00022714"/>
    </source>
</evidence>
<dbReference type="PROSITE" id="PS51257">
    <property type="entry name" value="PROKAR_LIPOPROTEIN"/>
    <property type="match status" value="1"/>
</dbReference>
<keyword evidence="3" id="KW-0408">Iron</keyword>
<dbReference type="GO" id="GO:0016705">
    <property type="term" value="F:oxidoreductase activity, acting on paired donors, with incorporation or reduction of molecular oxygen"/>
    <property type="evidence" value="ECO:0007669"/>
    <property type="project" value="UniProtKB-ARBA"/>
</dbReference>
<gene>
    <name evidence="8" type="ORF">BI308_20660</name>
</gene>
<dbReference type="InterPro" id="IPR017941">
    <property type="entry name" value="Rieske_2Fe-2S"/>
</dbReference>
<name>A0A1L9QLZ2_9CYAN</name>
<dbReference type="SUPFAM" id="SSF50022">
    <property type="entry name" value="ISP domain"/>
    <property type="match status" value="1"/>
</dbReference>
<reference evidence="8" key="1">
    <citation type="submission" date="2016-10" db="EMBL/GenBank/DDBJ databases">
        <title>CRISPR-Cas defence system in Roseofilum reptotaenium: evidence of a bacteriophage-cyanobacterium arms race in the coral black band disease.</title>
        <authorList>
            <person name="Buerger P."/>
            <person name="Wood-Charlson E.M."/>
            <person name="Weynberg K.D."/>
            <person name="Willis B."/>
            <person name="Van Oppen M.J."/>
        </authorList>
    </citation>
    <scope>NUCLEOTIDE SEQUENCE [LARGE SCALE GENOMIC DNA]</scope>
    <source>
        <strain evidence="8">AO1-A</strain>
    </source>
</reference>
<dbReference type="PANTHER" id="PTHR10134">
    <property type="entry name" value="CYTOCHROME B-C1 COMPLEX SUBUNIT RIESKE, MITOCHONDRIAL"/>
    <property type="match status" value="1"/>
</dbReference>
<dbReference type="Proteomes" id="UP000183940">
    <property type="component" value="Unassembled WGS sequence"/>
</dbReference>
<proteinExistence type="predicted"/>
<evidence type="ECO:0000256" key="2">
    <source>
        <dbReference type="ARBA" id="ARBA00022723"/>
    </source>
</evidence>
<dbReference type="EMBL" id="MLAW01000047">
    <property type="protein sequence ID" value="OJJ20710.1"/>
    <property type="molecule type" value="Genomic_DNA"/>
</dbReference>
<dbReference type="CDD" id="cd03467">
    <property type="entry name" value="Rieske"/>
    <property type="match status" value="1"/>
</dbReference>
<organism evidence="8 9">
    <name type="scientific">Roseofilum reptotaenium AO1-A</name>
    <dbReference type="NCBI Taxonomy" id="1925591"/>
    <lineage>
        <taxon>Bacteria</taxon>
        <taxon>Bacillati</taxon>
        <taxon>Cyanobacteriota</taxon>
        <taxon>Cyanophyceae</taxon>
        <taxon>Desertifilales</taxon>
        <taxon>Desertifilaceae</taxon>
        <taxon>Roseofilum</taxon>
    </lineage>
</organism>
<dbReference type="Pfam" id="PF00355">
    <property type="entry name" value="Rieske"/>
    <property type="match status" value="1"/>
</dbReference>
<evidence type="ECO:0000313" key="8">
    <source>
        <dbReference type="EMBL" id="OJJ20710.1"/>
    </source>
</evidence>
<evidence type="ECO:0000256" key="4">
    <source>
        <dbReference type="ARBA" id="ARBA00023014"/>
    </source>
</evidence>
<protein>
    <recommendedName>
        <fullName evidence="7">Rieske domain-containing protein</fullName>
    </recommendedName>
</protein>
<evidence type="ECO:0000259" key="7">
    <source>
        <dbReference type="PROSITE" id="PS51296"/>
    </source>
</evidence>
<dbReference type="GO" id="GO:0016020">
    <property type="term" value="C:membrane"/>
    <property type="evidence" value="ECO:0007669"/>
    <property type="project" value="InterPro"/>
</dbReference>
<comment type="caution">
    <text evidence="8">The sequence shown here is derived from an EMBL/GenBank/DDBJ whole genome shotgun (WGS) entry which is preliminary data.</text>
</comment>
<feature type="domain" description="Rieske" evidence="7">
    <location>
        <begin position="53"/>
        <end position="149"/>
    </location>
</feature>
<dbReference type="InterPro" id="IPR005805">
    <property type="entry name" value="Rieske_Fe-S_prot_C"/>
</dbReference>
<dbReference type="InterPro" id="IPR014349">
    <property type="entry name" value="Rieske_Fe-S_prot"/>
</dbReference>
<evidence type="ECO:0000256" key="6">
    <source>
        <dbReference type="ARBA" id="ARBA00034078"/>
    </source>
</evidence>
<sequence>MERRYFINWMTLGALVSVLPPTLSSCQSGEKRPISSSNNTPKIDTSIREDRFQALDTISQLEAQGTILDRRNAPKPVLIFRHQETQAITALNPMCTHQGCTVELLADENVFDCPCHGSQFDLDGAVLASPAENPLPLFEVKQEGDLILVKAQ</sequence>
<evidence type="ECO:0000256" key="5">
    <source>
        <dbReference type="ARBA" id="ARBA00023157"/>
    </source>
</evidence>
<dbReference type="STRING" id="1925591.BI308_20660"/>
<accession>A0A1L9QLZ2</accession>
<dbReference type="PROSITE" id="PS51296">
    <property type="entry name" value="RIESKE"/>
    <property type="match status" value="1"/>
</dbReference>
<keyword evidence="5" id="KW-1015">Disulfide bond</keyword>
<dbReference type="Gene3D" id="2.102.10.10">
    <property type="entry name" value="Rieske [2Fe-2S] iron-sulphur domain"/>
    <property type="match status" value="1"/>
</dbReference>
<dbReference type="GO" id="GO:0051537">
    <property type="term" value="F:2 iron, 2 sulfur cluster binding"/>
    <property type="evidence" value="ECO:0007669"/>
    <property type="project" value="UniProtKB-KW"/>
</dbReference>
<evidence type="ECO:0000313" key="9">
    <source>
        <dbReference type="Proteomes" id="UP000183940"/>
    </source>
</evidence>
<keyword evidence="1" id="KW-0001">2Fe-2S</keyword>
<dbReference type="AlphaFoldDB" id="A0A1L9QLZ2"/>